<proteinExistence type="predicted"/>
<protein>
    <submittedName>
        <fullName evidence="2">Uncharacterized protein</fullName>
    </submittedName>
</protein>
<dbReference type="EMBL" id="JADAQT010000113">
    <property type="protein sequence ID" value="MBE1878982.1"/>
    <property type="molecule type" value="Genomic_DNA"/>
</dbReference>
<reference evidence="2 3" key="1">
    <citation type="submission" date="2020-10" db="EMBL/GenBank/DDBJ databases">
        <title>Myceligenerans pegani sp. nov., an endophytic actinomycete isolated from Peganum harmala L. in Xinjiang, China.</title>
        <authorList>
            <person name="Xin L."/>
        </authorList>
    </citation>
    <scope>NUCLEOTIDE SEQUENCE [LARGE SCALE GENOMIC DNA]</scope>
    <source>
        <strain evidence="2 3">TRM65318</strain>
    </source>
</reference>
<dbReference type="Proteomes" id="UP000625527">
    <property type="component" value="Unassembled WGS sequence"/>
</dbReference>
<organism evidence="2 3">
    <name type="scientific">Myceligenerans pegani</name>
    <dbReference type="NCBI Taxonomy" id="2776917"/>
    <lineage>
        <taxon>Bacteria</taxon>
        <taxon>Bacillati</taxon>
        <taxon>Actinomycetota</taxon>
        <taxon>Actinomycetes</taxon>
        <taxon>Micrococcales</taxon>
        <taxon>Promicromonosporaceae</taxon>
        <taxon>Myceligenerans</taxon>
    </lineage>
</organism>
<gene>
    <name evidence="2" type="ORF">IHE71_25145</name>
</gene>
<evidence type="ECO:0000313" key="2">
    <source>
        <dbReference type="EMBL" id="MBE1878982.1"/>
    </source>
</evidence>
<keyword evidence="3" id="KW-1185">Reference proteome</keyword>
<sequence length="114" mass="11667">MAASHECEVGIARFDGVDAVFGVIVRPGPAGDLDRASAELVGTGLPARQAAAWLRHIADVLESPPRPGTDHTPARNPDPASDATSDGELASEPAAEQPTGRAAAGGGYTTVLRW</sequence>
<comment type="caution">
    <text evidence="2">The sequence shown here is derived from an EMBL/GenBank/DDBJ whole genome shotgun (WGS) entry which is preliminary data.</text>
</comment>
<evidence type="ECO:0000256" key="1">
    <source>
        <dbReference type="SAM" id="MobiDB-lite"/>
    </source>
</evidence>
<accession>A0ABR9N5P1</accession>
<dbReference type="RefSeq" id="WP_192865528.1">
    <property type="nucleotide sequence ID" value="NZ_JADAQT010000113.1"/>
</dbReference>
<name>A0ABR9N5P1_9MICO</name>
<evidence type="ECO:0000313" key="3">
    <source>
        <dbReference type="Proteomes" id="UP000625527"/>
    </source>
</evidence>
<feature type="region of interest" description="Disordered" evidence="1">
    <location>
        <begin position="59"/>
        <end position="114"/>
    </location>
</feature>